<dbReference type="EMBL" id="LS398110">
    <property type="protein sequence ID" value="SPP97640.1"/>
    <property type="molecule type" value="Genomic_DNA"/>
</dbReference>
<dbReference type="KEGG" id="bvz:BRAD3257_6751"/>
<evidence type="ECO:0000313" key="2">
    <source>
        <dbReference type="Proteomes" id="UP000246085"/>
    </source>
</evidence>
<organism evidence="1 2">
    <name type="scientific">Bradyrhizobium vignae</name>
    <dbReference type="NCBI Taxonomy" id="1549949"/>
    <lineage>
        <taxon>Bacteria</taxon>
        <taxon>Pseudomonadati</taxon>
        <taxon>Pseudomonadota</taxon>
        <taxon>Alphaproteobacteria</taxon>
        <taxon>Hyphomicrobiales</taxon>
        <taxon>Nitrobacteraceae</taxon>
        <taxon>Bradyrhizobium</taxon>
    </lineage>
</organism>
<protein>
    <submittedName>
        <fullName evidence="1">Uncharacterized protein</fullName>
    </submittedName>
</protein>
<evidence type="ECO:0000313" key="1">
    <source>
        <dbReference type="EMBL" id="SPP97640.1"/>
    </source>
</evidence>
<accession>A0A2U3Q8C9</accession>
<sequence>MNTNAAGDRRWLYSTGVPVEGRVRCVRSVASLFAKVFEPRCKPRLSHLSQAASNALNGICYMWWDAFPSLALAEWIVLRLNGSEIGPKSARDWPRS</sequence>
<proteinExistence type="predicted"/>
<dbReference type="Proteomes" id="UP000246085">
    <property type="component" value="Chromosome BRAD3257"/>
</dbReference>
<name>A0A2U3Q8C9_9BRAD</name>
<reference evidence="1 2" key="1">
    <citation type="submission" date="2018-03" db="EMBL/GenBank/DDBJ databases">
        <authorList>
            <person name="Gully D."/>
        </authorList>
    </citation>
    <scope>NUCLEOTIDE SEQUENCE [LARGE SCALE GENOMIC DNA]</scope>
    <source>
        <strain evidence="1">ORS3257</strain>
    </source>
</reference>
<gene>
    <name evidence="1" type="ORF">BRAD3257_6751</name>
</gene>
<dbReference type="AlphaFoldDB" id="A0A2U3Q8C9"/>